<dbReference type="Proteomes" id="UP000024836">
    <property type="component" value="Unassembled WGS sequence"/>
</dbReference>
<dbReference type="Gene3D" id="3.40.190.290">
    <property type="match status" value="1"/>
</dbReference>
<dbReference type="EMBL" id="AQQY01000005">
    <property type="protein sequence ID" value="KCV81967.1"/>
    <property type="molecule type" value="Genomic_DNA"/>
</dbReference>
<dbReference type="AlphaFoldDB" id="A0A058ZL89"/>
<dbReference type="PANTHER" id="PTHR30537:SF3">
    <property type="entry name" value="TRANSCRIPTIONAL REGULATORY PROTEIN"/>
    <property type="match status" value="1"/>
</dbReference>
<dbReference type="InterPro" id="IPR058163">
    <property type="entry name" value="LysR-type_TF_proteobact-type"/>
</dbReference>
<dbReference type="STRING" id="1461693.ATO10_08978"/>
<sequence length="290" mass="31556">MNLHWDDLKTVLELVRHGSLASAGAQLGVNYTTVARRVARAEAALGEVLFERLADGYQPTEAALLVARHAGEMQQSEDTLLRHLAGRDERLSGPLTLTAPQLLIAHVLAPALQTFAEAHPNVDLRVKATNDLLDLTRREADLGVRVSRDPGDTLTGLRLAAQDSASFASADWAARIAEDPTAPIDWIVYEAHATLPKHVLQTSPSSRIRYRFDDMIALAGAAQAGLGVVRMPMFLGRSLDGLVQVPLLPPTPYMDIWLVGHPDVWPSAKVTALRQAIRADLKARRALFVA</sequence>
<dbReference type="PATRIC" id="fig|1461693.3.peg.1822"/>
<gene>
    <name evidence="6" type="ORF">ATO10_08978</name>
</gene>
<organism evidence="6 7">
    <name type="scientific">Actibacterium atlanticum</name>
    <dbReference type="NCBI Taxonomy" id="1461693"/>
    <lineage>
        <taxon>Bacteria</taxon>
        <taxon>Pseudomonadati</taxon>
        <taxon>Pseudomonadota</taxon>
        <taxon>Alphaproteobacteria</taxon>
        <taxon>Rhodobacterales</taxon>
        <taxon>Roseobacteraceae</taxon>
        <taxon>Actibacterium</taxon>
    </lineage>
</organism>
<evidence type="ECO:0000313" key="7">
    <source>
        <dbReference type="Proteomes" id="UP000024836"/>
    </source>
</evidence>
<dbReference type="Gene3D" id="1.10.10.10">
    <property type="entry name" value="Winged helix-like DNA-binding domain superfamily/Winged helix DNA-binding domain"/>
    <property type="match status" value="1"/>
</dbReference>
<accession>A0A058ZL89</accession>
<evidence type="ECO:0000313" key="6">
    <source>
        <dbReference type="EMBL" id="KCV81967.1"/>
    </source>
</evidence>
<dbReference type="SUPFAM" id="SSF46785">
    <property type="entry name" value="Winged helix' DNA-binding domain"/>
    <property type="match status" value="1"/>
</dbReference>
<evidence type="ECO:0000259" key="5">
    <source>
        <dbReference type="PROSITE" id="PS50931"/>
    </source>
</evidence>
<dbReference type="SUPFAM" id="SSF53850">
    <property type="entry name" value="Periplasmic binding protein-like II"/>
    <property type="match status" value="1"/>
</dbReference>
<dbReference type="Pfam" id="PF00126">
    <property type="entry name" value="HTH_1"/>
    <property type="match status" value="1"/>
</dbReference>
<protein>
    <submittedName>
        <fullName evidence="6">LysR family transcriptional regulator</fullName>
    </submittedName>
</protein>
<feature type="domain" description="HTH lysR-type" evidence="5">
    <location>
        <begin position="1"/>
        <end position="60"/>
    </location>
</feature>
<name>A0A058ZL89_9RHOB</name>
<dbReference type="Pfam" id="PF03466">
    <property type="entry name" value="LysR_substrate"/>
    <property type="match status" value="1"/>
</dbReference>
<dbReference type="PANTHER" id="PTHR30537">
    <property type="entry name" value="HTH-TYPE TRANSCRIPTIONAL REGULATOR"/>
    <property type="match status" value="1"/>
</dbReference>
<dbReference type="PROSITE" id="PS50931">
    <property type="entry name" value="HTH_LYSR"/>
    <property type="match status" value="1"/>
</dbReference>
<dbReference type="InterPro" id="IPR005119">
    <property type="entry name" value="LysR_subst-bd"/>
</dbReference>
<comment type="caution">
    <text evidence="6">The sequence shown here is derived from an EMBL/GenBank/DDBJ whole genome shotgun (WGS) entry which is preliminary data.</text>
</comment>
<keyword evidence="2" id="KW-0805">Transcription regulation</keyword>
<dbReference type="eggNOG" id="COG0583">
    <property type="taxonomic scope" value="Bacteria"/>
</dbReference>
<dbReference type="GO" id="GO:0006351">
    <property type="term" value="P:DNA-templated transcription"/>
    <property type="evidence" value="ECO:0007669"/>
    <property type="project" value="TreeGrafter"/>
</dbReference>
<dbReference type="GO" id="GO:0043565">
    <property type="term" value="F:sequence-specific DNA binding"/>
    <property type="evidence" value="ECO:0007669"/>
    <property type="project" value="TreeGrafter"/>
</dbReference>
<proteinExistence type="inferred from homology"/>
<keyword evidence="3" id="KW-0238">DNA-binding</keyword>
<comment type="similarity">
    <text evidence="1">Belongs to the LysR transcriptional regulatory family.</text>
</comment>
<evidence type="ECO:0000256" key="2">
    <source>
        <dbReference type="ARBA" id="ARBA00023015"/>
    </source>
</evidence>
<dbReference type="RefSeq" id="WP_035250704.1">
    <property type="nucleotide sequence ID" value="NZ_AQQY01000005.1"/>
</dbReference>
<evidence type="ECO:0000256" key="3">
    <source>
        <dbReference type="ARBA" id="ARBA00023125"/>
    </source>
</evidence>
<evidence type="ECO:0000256" key="4">
    <source>
        <dbReference type="ARBA" id="ARBA00023163"/>
    </source>
</evidence>
<dbReference type="InterPro" id="IPR036388">
    <property type="entry name" value="WH-like_DNA-bd_sf"/>
</dbReference>
<dbReference type="InterPro" id="IPR000847">
    <property type="entry name" value="LysR_HTH_N"/>
</dbReference>
<evidence type="ECO:0000256" key="1">
    <source>
        <dbReference type="ARBA" id="ARBA00009437"/>
    </source>
</evidence>
<dbReference type="InterPro" id="IPR036390">
    <property type="entry name" value="WH_DNA-bd_sf"/>
</dbReference>
<keyword evidence="4" id="KW-0804">Transcription</keyword>
<dbReference type="GO" id="GO:0003700">
    <property type="term" value="F:DNA-binding transcription factor activity"/>
    <property type="evidence" value="ECO:0007669"/>
    <property type="project" value="InterPro"/>
</dbReference>
<keyword evidence="7" id="KW-1185">Reference proteome</keyword>
<dbReference type="OrthoDB" id="9796526at2"/>
<reference evidence="6 7" key="1">
    <citation type="submission" date="2013-04" db="EMBL/GenBank/DDBJ databases">
        <title>Shimia sp. 22II-S11-Z10 Genome Sequencing.</title>
        <authorList>
            <person name="Lai Q."/>
            <person name="Li G."/>
            <person name="Shao Z."/>
        </authorList>
    </citation>
    <scope>NUCLEOTIDE SEQUENCE [LARGE SCALE GENOMIC DNA]</scope>
    <source>
        <strain evidence="7">22II-S11-Z10</strain>
    </source>
</reference>